<dbReference type="InterPro" id="IPR011335">
    <property type="entry name" value="Restrct_endonuc-II-like"/>
</dbReference>
<dbReference type="InterPro" id="IPR013986">
    <property type="entry name" value="DExx_box_DNA_helicase_dom_sf"/>
</dbReference>
<reference evidence="12 13" key="1">
    <citation type="submission" date="2022-06" db="EMBL/GenBank/DDBJ databases">
        <title>Dyella sp. Sa strain:Sa Genome sequencing.</title>
        <authorList>
            <person name="Park S."/>
        </authorList>
    </citation>
    <scope>NUCLEOTIDE SEQUENCE [LARGE SCALE GENOMIC DNA]</scope>
    <source>
        <strain evidence="12 13">Sa</strain>
    </source>
</reference>
<evidence type="ECO:0000256" key="3">
    <source>
        <dbReference type="ARBA" id="ARBA00022763"/>
    </source>
</evidence>
<dbReference type="Gene3D" id="3.40.50.10930">
    <property type="match status" value="1"/>
</dbReference>
<keyword evidence="1 10" id="KW-0540">Nuclease</keyword>
<dbReference type="PANTHER" id="PTHR30591">
    <property type="entry name" value="RECBCD ENZYME SUBUNIT RECC"/>
    <property type="match status" value="1"/>
</dbReference>
<dbReference type="SUPFAM" id="SSF52540">
    <property type="entry name" value="P-loop containing nucleoside triphosphate hydrolases"/>
    <property type="match status" value="2"/>
</dbReference>
<evidence type="ECO:0000313" key="13">
    <source>
        <dbReference type="Proteomes" id="UP001204615"/>
    </source>
</evidence>
<dbReference type="InterPro" id="IPR006697">
    <property type="entry name" value="RecC"/>
</dbReference>
<dbReference type="RefSeq" id="WP_253569028.1">
    <property type="nucleotide sequence ID" value="NZ_JAMZEK010000005.1"/>
</dbReference>
<dbReference type="Gene3D" id="1.10.10.160">
    <property type="match status" value="1"/>
</dbReference>
<evidence type="ECO:0000259" key="11">
    <source>
        <dbReference type="Pfam" id="PF17946"/>
    </source>
</evidence>
<evidence type="ECO:0000256" key="1">
    <source>
        <dbReference type="ARBA" id="ARBA00022722"/>
    </source>
</evidence>
<feature type="domain" description="RecC C-terminal" evidence="11">
    <location>
        <begin position="837"/>
        <end position="1092"/>
    </location>
</feature>
<name>A0ABT1FFS4_9GAMM</name>
<evidence type="ECO:0000256" key="4">
    <source>
        <dbReference type="ARBA" id="ARBA00022801"/>
    </source>
</evidence>
<dbReference type="Pfam" id="PF04257">
    <property type="entry name" value="Exonuc_V_gamma"/>
    <property type="match status" value="1"/>
</dbReference>
<evidence type="ECO:0000256" key="8">
    <source>
        <dbReference type="ARBA" id="ARBA00023125"/>
    </source>
</evidence>
<dbReference type="SUPFAM" id="SSF52980">
    <property type="entry name" value="Restriction endonuclease-like"/>
    <property type="match status" value="1"/>
</dbReference>
<evidence type="ECO:0000256" key="9">
    <source>
        <dbReference type="ARBA" id="ARBA00023204"/>
    </source>
</evidence>
<dbReference type="InterPro" id="IPR041500">
    <property type="entry name" value="RecC_C"/>
</dbReference>
<sequence>MRTAPTDEFHRGLVIYRASRLEALLDPLLQLLDSAPPAHVLAPQTVIAAHPGMRHWLAGALARRRGPGGIVANLRISLPSSWLDELALSVLGSGAVALTPYRRDRLRWRIHEHLPAIDDTRVQGYLAGGDAARRRYQLADRLARLYTQYLVYRPDWLDGWEHGRDDVPEPTFMAPLWRQLRAEIGLPHRGERVQALVRELARDPARHASDEPLHLFGISHLAPAELALLGAVSQLRPVVLYVPDPCREFWAGLRGEREQLRELARRTDFGEASEQHFLQMGHPLLAAWGRMGQHFMLNLQHFDDAIAMDVRHWQDEAPSPGERDGLLQRLQESLRALDPALIAPLRGGTDVALADRSLRVHLCHTRLRELEVLRDALLAELAARPDLKPSDIVVMAPDIAAYVPLLPAVFGEAGRHHGPLPYHLADVAVARTHPLLDAFSRLLAVPESRLTAPELLDLMQVPEVARALGLDEGDIDTLARWLRQGRVAWALDGAFREGFGVPGIDEHTFAWGMDRLLAGYVLGDADTGDTGWSLPDGELWPAEGVHGPQAAILGALDRLLLALAELHRDASEPRTASAWAMRLERLLDTLFRIDPRDREAVEALSLLRRFLQATRLETADCGLDPLLEFSVVREVLRERLAAAPERQRFLLGGVTFCGMVPQRAIPFRVVAVLGLNDGEFPRSLGDAGLDLMQRHRRLGDRDVRSDDRYLFLETVMAAREVLHLSYLGEGVRDGKPRNPAAPLAELLQCLDDRANLRDVAAEEDDRPPAPGRPRTIHRPWRIKHPLQPFDRRYFDGSDPRLFTFDGGSAGMVRGAPVRPFLEPAEVAPSAADDDAGVIALREVQAYFRDPARQLLAQRLHIRLDALEDDRLQADEPLQPGFSAVDQVGRRLFFEALGEGRFALPEQAPAWLRLSGLLPGGRLGLAAWMAERDAVNALLKVAEAHPLFAGTLPQRQPRALALTVGEHTVEGSLERVFDTDGALWLFEAWPGKKAESLTFAQRVPLFLDWALLRLAADTATPVRVAVFTADEKTDVGAPFNAWDEAMLAAAPETAREMREALAARIAALLTIWRQAQRQPLPYFPRTSWAALDEKADAARQAWEGGFATGERDYAPGYARLLAGETSFADGQPSHAELQALALRLARLIDPTTLGEVNA</sequence>
<dbReference type="PANTHER" id="PTHR30591:SF1">
    <property type="entry name" value="RECBCD ENZYME SUBUNIT RECC"/>
    <property type="match status" value="1"/>
</dbReference>
<protein>
    <recommendedName>
        <fullName evidence="10">RecBCD enzyme subunit RecC</fullName>
    </recommendedName>
    <alternativeName>
        <fullName evidence="10">Exonuclease V subunit RecC</fullName>
        <shortName evidence="10">ExoV subunit RecC</shortName>
    </alternativeName>
    <alternativeName>
        <fullName evidence="10">Helicase/nuclease RecBCD subunit RecC</fullName>
    </alternativeName>
</protein>
<keyword evidence="6 10" id="KW-0269">Exonuclease</keyword>
<organism evidence="12 13">
    <name type="scientific">Dyella lutea</name>
    <dbReference type="NCBI Taxonomy" id="2950441"/>
    <lineage>
        <taxon>Bacteria</taxon>
        <taxon>Pseudomonadati</taxon>
        <taxon>Pseudomonadota</taxon>
        <taxon>Gammaproteobacteria</taxon>
        <taxon>Lysobacterales</taxon>
        <taxon>Rhodanobacteraceae</taxon>
        <taxon>Dyella</taxon>
    </lineage>
</organism>
<evidence type="ECO:0000256" key="6">
    <source>
        <dbReference type="ARBA" id="ARBA00022839"/>
    </source>
</evidence>
<comment type="function">
    <text evidence="10">A helicase/nuclease that prepares dsDNA breaks (DSB) for recombinational DNA repair. Binds to DSBs and unwinds DNA via a highly rapid and processive ATP-dependent bidirectional helicase activity. Unwinds dsDNA until it encounters a Chi (crossover hotspot instigator) sequence from the 3' direction. Cuts ssDNA a few nucleotides 3' to the Chi site. The properties and activities of the enzyme are changed at Chi. The Chi-altered holoenzyme produces a long 3'-ssDNA overhang and facilitates RecA-binding to the ssDNA for homologous DNA recombination and repair. Holoenzyme degrades any linearized DNA that is unable to undergo homologous recombination. In the holoenzyme this subunit recognizes the wild-type Chi sequence, and when added to isolated RecB increases its ATP-dependent helicase processivity.</text>
</comment>
<comment type="subunit">
    <text evidence="10">Heterotrimer of RecB, RecC and RecD. All subunits contribute to DNA-binding.</text>
</comment>
<dbReference type="InterPro" id="IPR027417">
    <property type="entry name" value="P-loop_NTPase"/>
</dbReference>
<dbReference type="Gene3D" id="3.40.50.300">
    <property type="entry name" value="P-loop containing nucleotide triphosphate hydrolases"/>
    <property type="match status" value="2"/>
</dbReference>
<dbReference type="NCBIfam" id="TIGR01450">
    <property type="entry name" value="recC"/>
    <property type="match status" value="1"/>
</dbReference>
<keyword evidence="7 10" id="KW-0067">ATP-binding</keyword>
<dbReference type="EMBL" id="JAMZEK010000005">
    <property type="protein sequence ID" value="MCP1376211.1"/>
    <property type="molecule type" value="Genomic_DNA"/>
</dbReference>
<keyword evidence="9 10" id="KW-0234">DNA repair</keyword>
<evidence type="ECO:0000313" key="12">
    <source>
        <dbReference type="EMBL" id="MCP1376211.1"/>
    </source>
</evidence>
<accession>A0ABT1FFS4</accession>
<keyword evidence="4 10" id="KW-0378">Hydrolase</keyword>
<dbReference type="HAMAP" id="MF_01486">
    <property type="entry name" value="RecC"/>
    <property type="match status" value="1"/>
</dbReference>
<evidence type="ECO:0000256" key="2">
    <source>
        <dbReference type="ARBA" id="ARBA00022741"/>
    </source>
</evidence>
<dbReference type="Pfam" id="PF17946">
    <property type="entry name" value="RecC_C"/>
    <property type="match status" value="1"/>
</dbReference>
<keyword evidence="8 10" id="KW-0238">DNA-binding</keyword>
<comment type="similarity">
    <text evidence="10">Belongs to the RecC family.</text>
</comment>
<dbReference type="GO" id="GO:0008854">
    <property type="term" value="F:exodeoxyribonuclease V activity"/>
    <property type="evidence" value="ECO:0007669"/>
    <property type="project" value="UniProtKB-EC"/>
</dbReference>
<comment type="miscellaneous">
    <text evidence="10">In the RecBCD complex, RecB has a slow 3'-5' helicase, an exonuclease activity and loads RecA onto ssDNA, RecD has a fast 5'-3' helicase activity, while RecC stimulates the ATPase and processivity of the RecB helicase and contributes to recognition of the Chi site.</text>
</comment>
<evidence type="ECO:0000256" key="7">
    <source>
        <dbReference type="ARBA" id="ARBA00022840"/>
    </source>
</evidence>
<proteinExistence type="inferred from homology"/>
<dbReference type="Proteomes" id="UP001204615">
    <property type="component" value="Unassembled WGS sequence"/>
</dbReference>
<keyword evidence="2 10" id="KW-0547">Nucleotide-binding</keyword>
<evidence type="ECO:0000256" key="5">
    <source>
        <dbReference type="ARBA" id="ARBA00022806"/>
    </source>
</evidence>
<keyword evidence="13" id="KW-1185">Reference proteome</keyword>
<keyword evidence="3 10" id="KW-0227">DNA damage</keyword>
<comment type="caution">
    <text evidence="12">The sequence shown here is derived from an EMBL/GenBank/DDBJ whole genome shotgun (WGS) entry which is preliminary data.</text>
</comment>
<keyword evidence="5 10" id="KW-0347">Helicase</keyword>
<evidence type="ECO:0000256" key="10">
    <source>
        <dbReference type="HAMAP-Rule" id="MF_01486"/>
    </source>
</evidence>
<dbReference type="PIRSF" id="PIRSF000980">
    <property type="entry name" value="RecC"/>
    <property type="match status" value="1"/>
</dbReference>
<gene>
    <name evidence="10 12" type="primary">recC</name>
    <name evidence="12" type="ORF">NC595_19350</name>
</gene>